<dbReference type="SMART" id="SM00387">
    <property type="entry name" value="HATPase_c"/>
    <property type="match status" value="1"/>
</dbReference>
<keyword evidence="6" id="KW-0418">Kinase</keyword>
<dbReference type="Proteomes" id="UP000285211">
    <property type="component" value="Unassembled WGS sequence"/>
</dbReference>
<feature type="transmembrane region" description="Helical" evidence="14">
    <location>
        <begin position="340"/>
        <end position="360"/>
    </location>
</feature>
<dbReference type="InterPro" id="IPR036097">
    <property type="entry name" value="HisK_dim/P_sf"/>
</dbReference>
<dbReference type="InterPro" id="IPR020449">
    <property type="entry name" value="Tscrpt_reg_AraC-type_HTH"/>
</dbReference>
<keyword evidence="9" id="KW-0805">Transcription regulation</keyword>
<dbReference type="Gene3D" id="1.10.10.60">
    <property type="entry name" value="Homeodomain-like"/>
    <property type="match status" value="1"/>
</dbReference>
<evidence type="ECO:0000256" key="2">
    <source>
        <dbReference type="ARBA" id="ARBA00012438"/>
    </source>
</evidence>
<dbReference type="InterPro" id="IPR005467">
    <property type="entry name" value="His_kinase_dom"/>
</dbReference>
<keyword evidence="5" id="KW-0547">Nucleotide-binding</keyword>
<keyword evidence="11" id="KW-0804">Transcription</keyword>
<dbReference type="CDD" id="cd17574">
    <property type="entry name" value="REC_OmpR"/>
    <property type="match status" value="1"/>
</dbReference>
<dbReference type="Pfam" id="PF02518">
    <property type="entry name" value="HATPase_c"/>
    <property type="match status" value="1"/>
</dbReference>
<dbReference type="InterPro" id="IPR011006">
    <property type="entry name" value="CheY-like_superfamily"/>
</dbReference>
<dbReference type="InterPro" id="IPR018060">
    <property type="entry name" value="HTH_AraC"/>
</dbReference>
<dbReference type="Pfam" id="PF13407">
    <property type="entry name" value="Peripla_BP_4"/>
    <property type="match status" value="1"/>
</dbReference>
<dbReference type="InterPro" id="IPR009057">
    <property type="entry name" value="Homeodomain-like_sf"/>
</dbReference>
<dbReference type="RefSeq" id="WP_128193930.1">
    <property type="nucleotide sequence ID" value="NZ_SACJ01000002.1"/>
</dbReference>
<gene>
    <name evidence="18" type="ORF">EOD40_05720</name>
</gene>
<evidence type="ECO:0000256" key="13">
    <source>
        <dbReference type="SAM" id="Coils"/>
    </source>
</evidence>
<keyword evidence="14" id="KW-0472">Membrane</keyword>
<dbReference type="GO" id="GO:0000155">
    <property type="term" value="F:phosphorelay sensor kinase activity"/>
    <property type="evidence" value="ECO:0007669"/>
    <property type="project" value="InterPro"/>
</dbReference>
<dbReference type="InterPro" id="IPR001789">
    <property type="entry name" value="Sig_transdc_resp-reg_receiver"/>
</dbReference>
<evidence type="ECO:0000259" key="15">
    <source>
        <dbReference type="PROSITE" id="PS01124"/>
    </source>
</evidence>
<keyword evidence="13" id="KW-0175">Coiled coil</keyword>
<accession>A0A3S2U8B7</accession>
<dbReference type="EC" id="2.7.13.3" evidence="2"/>
<evidence type="ECO:0000256" key="9">
    <source>
        <dbReference type="ARBA" id="ARBA00023015"/>
    </source>
</evidence>
<dbReference type="PRINTS" id="PR00032">
    <property type="entry name" value="HTHARAC"/>
</dbReference>
<dbReference type="InterPro" id="IPR003661">
    <property type="entry name" value="HisK_dim/P_dom"/>
</dbReference>
<keyword evidence="10" id="KW-0238">DNA-binding</keyword>
<dbReference type="SUPFAM" id="SSF47384">
    <property type="entry name" value="Homodimeric domain of signal transducing histidine kinase"/>
    <property type="match status" value="1"/>
</dbReference>
<dbReference type="FunFam" id="3.30.565.10:FF:000037">
    <property type="entry name" value="Hybrid sensor histidine kinase/response regulator"/>
    <property type="match status" value="1"/>
</dbReference>
<dbReference type="InterPro" id="IPR025997">
    <property type="entry name" value="SBP_2_dom"/>
</dbReference>
<dbReference type="SUPFAM" id="SSF46689">
    <property type="entry name" value="Homeodomain-like"/>
    <property type="match status" value="1"/>
</dbReference>
<dbReference type="SMART" id="SM00388">
    <property type="entry name" value="HisKA"/>
    <property type="match status" value="1"/>
</dbReference>
<feature type="domain" description="HTH araC/xylS-type" evidence="15">
    <location>
        <begin position="807"/>
        <end position="906"/>
    </location>
</feature>
<dbReference type="SMART" id="SM00342">
    <property type="entry name" value="HTH_ARAC"/>
    <property type="match status" value="1"/>
</dbReference>
<dbReference type="OrthoDB" id="1522078at2"/>
<evidence type="ECO:0000256" key="3">
    <source>
        <dbReference type="ARBA" id="ARBA00022553"/>
    </source>
</evidence>
<dbReference type="PROSITE" id="PS00041">
    <property type="entry name" value="HTH_ARAC_FAMILY_1"/>
    <property type="match status" value="1"/>
</dbReference>
<dbReference type="GO" id="GO:0005524">
    <property type="term" value="F:ATP binding"/>
    <property type="evidence" value="ECO:0007669"/>
    <property type="project" value="UniProtKB-KW"/>
</dbReference>
<evidence type="ECO:0000256" key="5">
    <source>
        <dbReference type="ARBA" id="ARBA00022741"/>
    </source>
</evidence>
<proteinExistence type="predicted"/>
<keyword evidence="14" id="KW-1133">Transmembrane helix</keyword>
<dbReference type="InterPro" id="IPR028082">
    <property type="entry name" value="Peripla_BP_I"/>
</dbReference>
<evidence type="ECO:0000313" key="18">
    <source>
        <dbReference type="EMBL" id="RVT78731.1"/>
    </source>
</evidence>
<evidence type="ECO:0000256" key="10">
    <source>
        <dbReference type="ARBA" id="ARBA00023125"/>
    </source>
</evidence>
<evidence type="ECO:0000256" key="1">
    <source>
        <dbReference type="ARBA" id="ARBA00000085"/>
    </source>
</evidence>
<evidence type="ECO:0000256" key="7">
    <source>
        <dbReference type="ARBA" id="ARBA00022840"/>
    </source>
</evidence>
<keyword evidence="3 12" id="KW-0597">Phosphoprotein</keyword>
<dbReference type="CDD" id="cd06308">
    <property type="entry name" value="PBP1_sensor_kinase-like"/>
    <property type="match status" value="1"/>
</dbReference>
<evidence type="ECO:0000256" key="4">
    <source>
        <dbReference type="ARBA" id="ARBA00022679"/>
    </source>
</evidence>
<reference evidence="18 19" key="1">
    <citation type="submission" date="2019-01" db="EMBL/GenBank/DDBJ databases">
        <authorList>
            <person name="Chen W.-M."/>
        </authorList>
    </citation>
    <scope>NUCLEOTIDE SEQUENCE [LARGE SCALE GENOMIC DNA]</scope>
    <source>
        <strain evidence="18 19">BBQ-12</strain>
    </source>
</reference>
<name>A0A3S2U8B7_9FLAO</name>
<dbReference type="PROSITE" id="PS50109">
    <property type="entry name" value="HIS_KIN"/>
    <property type="match status" value="1"/>
</dbReference>
<evidence type="ECO:0000256" key="8">
    <source>
        <dbReference type="ARBA" id="ARBA00023012"/>
    </source>
</evidence>
<evidence type="ECO:0000256" key="12">
    <source>
        <dbReference type="PROSITE-ProRule" id="PRU00169"/>
    </source>
</evidence>
<dbReference type="Gene3D" id="3.40.50.2300">
    <property type="match status" value="3"/>
</dbReference>
<feature type="domain" description="Response regulatory" evidence="17">
    <location>
        <begin position="662"/>
        <end position="776"/>
    </location>
</feature>
<dbReference type="EMBL" id="SACJ01000002">
    <property type="protein sequence ID" value="RVT78731.1"/>
    <property type="molecule type" value="Genomic_DNA"/>
</dbReference>
<dbReference type="SUPFAM" id="SSF52172">
    <property type="entry name" value="CheY-like"/>
    <property type="match status" value="1"/>
</dbReference>
<dbReference type="PROSITE" id="PS01124">
    <property type="entry name" value="HTH_ARAC_FAMILY_2"/>
    <property type="match status" value="1"/>
</dbReference>
<dbReference type="GO" id="GO:0003700">
    <property type="term" value="F:DNA-binding transcription factor activity"/>
    <property type="evidence" value="ECO:0007669"/>
    <property type="project" value="InterPro"/>
</dbReference>
<keyword evidence="14" id="KW-0812">Transmembrane</keyword>
<dbReference type="Gene3D" id="1.10.287.130">
    <property type="match status" value="1"/>
</dbReference>
<dbReference type="PANTHER" id="PTHR43547:SF2">
    <property type="entry name" value="HYBRID SIGNAL TRANSDUCTION HISTIDINE KINASE C"/>
    <property type="match status" value="1"/>
</dbReference>
<evidence type="ECO:0000313" key="19">
    <source>
        <dbReference type="Proteomes" id="UP000285211"/>
    </source>
</evidence>
<evidence type="ECO:0000259" key="16">
    <source>
        <dbReference type="PROSITE" id="PS50109"/>
    </source>
</evidence>
<keyword evidence="8" id="KW-0902">Two-component regulatory system</keyword>
<protein>
    <recommendedName>
        <fullName evidence="2">histidine kinase</fullName>
        <ecNumber evidence="2">2.7.13.3</ecNumber>
    </recommendedName>
</protein>
<dbReference type="Pfam" id="PF00512">
    <property type="entry name" value="HisKA"/>
    <property type="match status" value="1"/>
</dbReference>
<comment type="catalytic activity">
    <reaction evidence="1">
        <text>ATP + protein L-histidine = ADP + protein N-phospho-L-histidine.</text>
        <dbReference type="EC" id="2.7.13.3"/>
    </reaction>
</comment>
<dbReference type="GO" id="GO:0043565">
    <property type="term" value="F:sequence-specific DNA binding"/>
    <property type="evidence" value="ECO:0007669"/>
    <property type="project" value="InterPro"/>
</dbReference>
<dbReference type="AlphaFoldDB" id="A0A3S2U8B7"/>
<dbReference type="SUPFAM" id="SSF53822">
    <property type="entry name" value="Periplasmic binding protein-like I"/>
    <property type="match status" value="1"/>
</dbReference>
<organism evidence="18 19">
    <name type="scientific">Flavobacterium sufflavum</name>
    <dbReference type="NCBI Taxonomy" id="1921138"/>
    <lineage>
        <taxon>Bacteria</taxon>
        <taxon>Pseudomonadati</taxon>
        <taxon>Bacteroidota</taxon>
        <taxon>Flavobacteriia</taxon>
        <taxon>Flavobacteriales</taxon>
        <taxon>Flavobacteriaceae</taxon>
        <taxon>Flavobacterium</taxon>
    </lineage>
</organism>
<feature type="domain" description="Histidine kinase" evidence="16">
    <location>
        <begin position="406"/>
        <end position="621"/>
    </location>
</feature>
<dbReference type="Gene3D" id="3.30.565.10">
    <property type="entry name" value="Histidine kinase-like ATPase, C-terminal domain"/>
    <property type="match status" value="1"/>
</dbReference>
<keyword evidence="7" id="KW-0067">ATP-binding</keyword>
<evidence type="ECO:0000256" key="14">
    <source>
        <dbReference type="SAM" id="Phobius"/>
    </source>
</evidence>
<evidence type="ECO:0000256" key="6">
    <source>
        <dbReference type="ARBA" id="ARBA00022777"/>
    </source>
</evidence>
<dbReference type="SMART" id="SM00448">
    <property type="entry name" value="REC"/>
    <property type="match status" value="1"/>
</dbReference>
<dbReference type="PROSITE" id="PS50110">
    <property type="entry name" value="RESPONSE_REGULATORY"/>
    <property type="match status" value="1"/>
</dbReference>
<evidence type="ECO:0000256" key="11">
    <source>
        <dbReference type="ARBA" id="ARBA00023163"/>
    </source>
</evidence>
<feature type="modified residue" description="4-aspartylphosphate" evidence="12">
    <location>
        <position position="709"/>
    </location>
</feature>
<dbReference type="SUPFAM" id="SSF55874">
    <property type="entry name" value="ATPase domain of HSP90 chaperone/DNA topoisomerase II/histidine kinase"/>
    <property type="match status" value="1"/>
</dbReference>
<dbReference type="Pfam" id="PF12833">
    <property type="entry name" value="HTH_18"/>
    <property type="match status" value="1"/>
</dbReference>
<dbReference type="InterPro" id="IPR036890">
    <property type="entry name" value="HATPase_C_sf"/>
</dbReference>
<dbReference type="PANTHER" id="PTHR43547">
    <property type="entry name" value="TWO-COMPONENT HISTIDINE KINASE"/>
    <property type="match status" value="1"/>
</dbReference>
<keyword evidence="19" id="KW-1185">Reference proteome</keyword>
<sequence>MLKKSCFIVLSIFLFILNSCKLSEEEKSTVDIGFSQCIDNDIWRKSMEHEMGIEASLHSDINLKIYNANRKAKNQIRDIERMIEDKMDVIIISPFESDSIVPVIEKAKAEGIPVILVDRKVNTSNYTAYLGADNIEVGRIAGRNIVSLSKGNANVLEIRGEATTTPGSERSLGFRQIIKQYPGIKLINIVADNYGRPKDDYIKNLDSLNKIDYVFAFNDIVAYNAWKIAKGKGLDKKIKFVGVDGLNGPNGGIQLVKDGILEATVLYPTGGSDAIKLALKLANNEIVPKNNKLSTILIDSLNADIMSNQFDKISIQQSDIEEQQNVIKDQVKKYSTQSNLLKMVLVLSLLLLSLSIYSIYSRIIISRKKKELELMVEKIISQRNEIEKYVEELRKINEARLSLLTGLSHEFKTPLTLILSSIESLGNELKNKGVLVNKEINLMYNNSRRLLRLINQLLDFRKTEERKFKLKASITNILDFSKNIVDDFDKEAKKKNIDFTLTINNPELEIYIDQNLMDKVYFNLLSNAFKFTPDKGKISITIKEDKTNNVVKIIFKDSGIGIPENELKEVFNAFYQGSNNYKISSGIGLHLSKKFIELHKGTIDVKSKKGTEFIISLPLGKAHLDPKSIIKEPVLNLVHQSDYLDLDVIEISEPNKNEDKYSVLYIEDNKELLDFVSYKFSSEYTFYASDGTNAIERALELVPDIIICDLNLPDKNGFQICEILKKDLRTSHIPILILTASDEQDSYLKALESGADIFLTKPFNLKVLSQSIKGLLFNREKLRFYYSNNISNVQSDSFGISEQVFLKKMNEFIEINMDNSSYTIDNLAINLNISRIQLYRKVKAILGIGVNDHINNIRLEKSKEMLKKGNKTISEIAYAVGFSTPSYFSTSFKNKFGFSPKEYKTDTN</sequence>
<dbReference type="InterPro" id="IPR003594">
    <property type="entry name" value="HATPase_dom"/>
</dbReference>
<comment type="caution">
    <text evidence="18">The sequence shown here is derived from an EMBL/GenBank/DDBJ whole genome shotgun (WGS) entry which is preliminary data.</text>
</comment>
<dbReference type="CDD" id="cd00082">
    <property type="entry name" value="HisKA"/>
    <property type="match status" value="1"/>
</dbReference>
<feature type="coiled-coil region" evidence="13">
    <location>
        <begin position="372"/>
        <end position="399"/>
    </location>
</feature>
<keyword evidence="4" id="KW-0808">Transferase</keyword>
<dbReference type="InterPro" id="IPR018062">
    <property type="entry name" value="HTH_AraC-typ_CS"/>
</dbReference>
<evidence type="ECO:0000259" key="17">
    <source>
        <dbReference type="PROSITE" id="PS50110"/>
    </source>
</evidence>
<dbReference type="Pfam" id="PF00072">
    <property type="entry name" value="Response_reg"/>
    <property type="match status" value="1"/>
</dbReference>